<name>A0A839SW58_9PROT</name>
<keyword evidence="1" id="KW-1133">Transmembrane helix</keyword>
<keyword evidence="1" id="KW-0472">Membrane</keyword>
<accession>A0A839SW58</accession>
<comment type="caution">
    <text evidence="2">The sequence shown here is derived from an EMBL/GenBank/DDBJ whole genome shotgun (WGS) entry which is preliminary data.</text>
</comment>
<feature type="transmembrane region" description="Helical" evidence="1">
    <location>
        <begin position="12"/>
        <end position="34"/>
    </location>
</feature>
<evidence type="ECO:0000313" key="2">
    <source>
        <dbReference type="EMBL" id="MBB3067027.1"/>
    </source>
</evidence>
<protein>
    <submittedName>
        <fullName evidence="2">Uncharacterized protein</fullName>
    </submittedName>
</protein>
<dbReference type="AlphaFoldDB" id="A0A839SW58"/>
<dbReference type="RefSeq" id="WP_183417848.1">
    <property type="nucleotide sequence ID" value="NZ_JACHXA010000016.1"/>
</dbReference>
<organism evidence="2 3">
    <name type="scientific">Limibacillus halophilus</name>
    <dbReference type="NCBI Taxonomy" id="1579333"/>
    <lineage>
        <taxon>Bacteria</taxon>
        <taxon>Pseudomonadati</taxon>
        <taxon>Pseudomonadota</taxon>
        <taxon>Alphaproteobacteria</taxon>
        <taxon>Rhodospirillales</taxon>
        <taxon>Rhodovibrionaceae</taxon>
        <taxon>Limibacillus</taxon>
    </lineage>
</organism>
<proteinExistence type="predicted"/>
<dbReference type="EMBL" id="JACHXA010000016">
    <property type="protein sequence ID" value="MBB3067027.1"/>
    <property type="molecule type" value="Genomic_DNA"/>
</dbReference>
<sequence>MKKKGDTLRKQMIRGGIAGLLVSGALWSIPYGLWNLLSDDGYGRLLPQEEIEAAPAVFPPWPEIAPPGPDALPRLSRADLKRYFFPEGATDPDYGLVIRRFDQRPVAIWDYARVEDAMRGDRYVLDFYRRLRAAVPSLPPAYSELLGDTVPGDPETNAKIWIKSFLKQWKPRYRYVGVSYSEGGIDDRMIEQGCRVKPSLFVASLSWEGEDGMPPEERYRMHEPGIIIFHRLGEPTVDHCLFRAMTVALGLHPTEAWFFDPGPVTPDEQARALAALALVYHPAVKPGMDEETFIQTLLDRDLIEP</sequence>
<reference evidence="2 3" key="1">
    <citation type="submission" date="2020-08" db="EMBL/GenBank/DDBJ databases">
        <title>Genomic Encyclopedia of Type Strains, Phase III (KMG-III): the genomes of soil and plant-associated and newly described type strains.</title>
        <authorList>
            <person name="Whitman W."/>
        </authorList>
    </citation>
    <scope>NUCLEOTIDE SEQUENCE [LARGE SCALE GENOMIC DNA]</scope>
    <source>
        <strain evidence="2 3">CECT 8803</strain>
    </source>
</reference>
<evidence type="ECO:0000256" key="1">
    <source>
        <dbReference type="SAM" id="Phobius"/>
    </source>
</evidence>
<keyword evidence="3" id="KW-1185">Reference proteome</keyword>
<evidence type="ECO:0000313" key="3">
    <source>
        <dbReference type="Proteomes" id="UP000581135"/>
    </source>
</evidence>
<dbReference type="Proteomes" id="UP000581135">
    <property type="component" value="Unassembled WGS sequence"/>
</dbReference>
<keyword evidence="1" id="KW-0812">Transmembrane</keyword>
<gene>
    <name evidence="2" type="ORF">FHR98_003350</name>
</gene>